<dbReference type="GO" id="GO:0006935">
    <property type="term" value="P:chemotaxis"/>
    <property type="evidence" value="ECO:0007669"/>
    <property type="project" value="UniProtKB-KW"/>
</dbReference>
<evidence type="ECO:0000256" key="6">
    <source>
        <dbReference type="ARBA" id="ARBA00022692"/>
    </source>
</evidence>
<comment type="similarity">
    <text evidence="3 10">Belongs to the FliL family.</text>
</comment>
<keyword evidence="8 10" id="KW-1133">Transmembrane helix</keyword>
<evidence type="ECO:0000256" key="9">
    <source>
        <dbReference type="ARBA" id="ARBA00023136"/>
    </source>
</evidence>
<evidence type="ECO:0000256" key="11">
    <source>
        <dbReference type="SAM" id="MobiDB-lite"/>
    </source>
</evidence>
<feature type="region of interest" description="Disordered" evidence="11">
    <location>
        <begin position="1"/>
        <end position="27"/>
    </location>
</feature>
<dbReference type="EMBL" id="JACIDK010000003">
    <property type="protein sequence ID" value="MBB3891910.1"/>
    <property type="molecule type" value="Genomic_DNA"/>
</dbReference>
<comment type="caution">
    <text evidence="12">The sequence shown here is derived from an EMBL/GenBank/DDBJ whole genome shotgun (WGS) entry which is preliminary data.</text>
</comment>
<evidence type="ECO:0000256" key="10">
    <source>
        <dbReference type="RuleBase" id="RU364125"/>
    </source>
</evidence>
<evidence type="ECO:0000256" key="2">
    <source>
        <dbReference type="ARBA" id="ARBA00004162"/>
    </source>
</evidence>
<evidence type="ECO:0000256" key="4">
    <source>
        <dbReference type="ARBA" id="ARBA00022475"/>
    </source>
</evidence>
<evidence type="ECO:0000313" key="13">
    <source>
        <dbReference type="Proteomes" id="UP000530564"/>
    </source>
</evidence>
<evidence type="ECO:0000256" key="3">
    <source>
        <dbReference type="ARBA" id="ARBA00008281"/>
    </source>
</evidence>
<keyword evidence="7 10" id="KW-0283">Flagellar rotation</keyword>
<accession>A0A840A338</accession>
<dbReference type="AlphaFoldDB" id="A0A840A338"/>
<keyword evidence="5 10" id="KW-0145">Chemotaxis</keyword>
<dbReference type="InterPro" id="IPR005503">
    <property type="entry name" value="FliL"/>
</dbReference>
<gene>
    <name evidence="12" type="ORF">GGQ61_002638</name>
</gene>
<dbReference type="PANTHER" id="PTHR35091:SF2">
    <property type="entry name" value="FLAGELLAR PROTEIN FLIL"/>
    <property type="match status" value="1"/>
</dbReference>
<sequence>MAKDKVKEAPSGDAAEGEDGEGAPAKKKFTPKMMIIAGVAAVLALGGGGAGAFFLLKPKPEAAAGKAAEKKKEKKGEKKGEGEKPVGEVREGPDGILFYTMPSVVVNMQTADGRSTFLKLKLTLEVPDQATVDLLEPNMPRLQDMFQTFLRELRPEDLQGSQGSYQLRMEIQRRVNLVIAPAKVNAVLIEEMLIN</sequence>
<keyword evidence="4" id="KW-1003">Cell membrane</keyword>
<evidence type="ECO:0000256" key="7">
    <source>
        <dbReference type="ARBA" id="ARBA00022779"/>
    </source>
</evidence>
<feature type="region of interest" description="Disordered" evidence="11">
    <location>
        <begin position="66"/>
        <end position="87"/>
    </location>
</feature>
<keyword evidence="10" id="KW-0997">Cell inner membrane</keyword>
<comment type="function">
    <text evidence="1 10">Controls the rotational direction of flagella during chemotaxis.</text>
</comment>
<evidence type="ECO:0000256" key="8">
    <source>
        <dbReference type="ARBA" id="ARBA00022989"/>
    </source>
</evidence>
<organism evidence="12 13">
    <name type="scientific">Phenylobacterium haematophilum</name>
    <dbReference type="NCBI Taxonomy" id="98513"/>
    <lineage>
        <taxon>Bacteria</taxon>
        <taxon>Pseudomonadati</taxon>
        <taxon>Pseudomonadota</taxon>
        <taxon>Alphaproteobacteria</taxon>
        <taxon>Caulobacterales</taxon>
        <taxon>Caulobacteraceae</taxon>
        <taxon>Phenylobacterium</taxon>
    </lineage>
</organism>
<comment type="subcellular location">
    <subcellularLocation>
        <location evidence="10">Cell inner membrane</location>
    </subcellularLocation>
    <subcellularLocation>
        <location evidence="2">Cell membrane</location>
        <topology evidence="2">Single-pass membrane protein</topology>
    </subcellularLocation>
</comment>
<feature type="transmembrane region" description="Helical" evidence="10">
    <location>
        <begin position="33"/>
        <end position="56"/>
    </location>
</feature>
<keyword evidence="12" id="KW-0966">Cell projection</keyword>
<keyword evidence="12" id="KW-0282">Flagellum</keyword>
<keyword evidence="12" id="KW-0969">Cilium</keyword>
<proteinExistence type="inferred from homology"/>
<dbReference type="Pfam" id="PF03748">
    <property type="entry name" value="FliL"/>
    <property type="match status" value="1"/>
</dbReference>
<dbReference type="GO" id="GO:0005886">
    <property type="term" value="C:plasma membrane"/>
    <property type="evidence" value="ECO:0007669"/>
    <property type="project" value="UniProtKB-SubCell"/>
</dbReference>
<evidence type="ECO:0000313" key="12">
    <source>
        <dbReference type="EMBL" id="MBB3891910.1"/>
    </source>
</evidence>
<feature type="compositionally biased region" description="Basic and acidic residues" evidence="11">
    <location>
        <begin position="67"/>
        <end position="87"/>
    </location>
</feature>
<dbReference type="PANTHER" id="PTHR35091">
    <property type="entry name" value="FLAGELLAR PROTEIN FLIL"/>
    <property type="match status" value="1"/>
</dbReference>
<dbReference type="RefSeq" id="WP_183773429.1">
    <property type="nucleotide sequence ID" value="NZ_JACIDK010000003.1"/>
</dbReference>
<name>A0A840A338_9CAUL</name>
<feature type="compositionally biased region" description="Basic and acidic residues" evidence="11">
    <location>
        <begin position="1"/>
        <end position="10"/>
    </location>
</feature>
<keyword evidence="13" id="KW-1185">Reference proteome</keyword>
<dbReference type="Proteomes" id="UP000530564">
    <property type="component" value="Unassembled WGS sequence"/>
</dbReference>
<reference evidence="12 13" key="1">
    <citation type="submission" date="2020-08" db="EMBL/GenBank/DDBJ databases">
        <title>Genomic Encyclopedia of Type Strains, Phase IV (KMG-IV): sequencing the most valuable type-strain genomes for metagenomic binning, comparative biology and taxonomic classification.</title>
        <authorList>
            <person name="Goeker M."/>
        </authorList>
    </citation>
    <scope>NUCLEOTIDE SEQUENCE [LARGE SCALE GENOMIC DNA]</scope>
    <source>
        <strain evidence="12 13">DSM 21793</strain>
    </source>
</reference>
<evidence type="ECO:0000256" key="1">
    <source>
        <dbReference type="ARBA" id="ARBA00002254"/>
    </source>
</evidence>
<keyword evidence="9 10" id="KW-0472">Membrane</keyword>
<keyword evidence="6 10" id="KW-0812">Transmembrane</keyword>
<dbReference type="GO" id="GO:0009425">
    <property type="term" value="C:bacterial-type flagellum basal body"/>
    <property type="evidence" value="ECO:0007669"/>
    <property type="project" value="InterPro"/>
</dbReference>
<protein>
    <recommendedName>
        <fullName evidence="10">Flagellar protein FliL</fullName>
    </recommendedName>
</protein>
<evidence type="ECO:0000256" key="5">
    <source>
        <dbReference type="ARBA" id="ARBA00022500"/>
    </source>
</evidence>
<dbReference type="GO" id="GO:0071978">
    <property type="term" value="P:bacterial-type flagellum-dependent swarming motility"/>
    <property type="evidence" value="ECO:0007669"/>
    <property type="project" value="TreeGrafter"/>
</dbReference>